<dbReference type="Proteomes" id="UP001596406">
    <property type="component" value="Unassembled WGS sequence"/>
</dbReference>
<reference evidence="6 7" key="1">
    <citation type="journal article" date="2019" name="Int. J. Syst. Evol. Microbiol.">
        <title>The Global Catalogue of Microorganisms (GCM) 10K type strain sequencing project: providing services to taxonomists for standard genome sequencing and annotation.</title>
        <authorList>
            <consortium name="The Broad Institute Genomics Platform"/>
            <consortium name="The Broad Institute Genome Sequencing Center for Infectious Disease"/>
            <person name="Wu L."/>
            <person name="Ma J."/>
        </authorList>
    </citation>
    <scope>NUCLEOTIDE SEQUENCE [LARGE SCALE GENOMIC DNA]</scope>
    <source>
        <strain evidence="6 7">PSRA2</strain>
    </source>
</reference>
<accession>A0ABD5UGU0</accession>
<comment type="similarity">
    <text evidence="1">Belongs to the CDC6/cdc18 family.</text>
</comment>
<dbReference type="SUPFAM" id="SSF52540">
    <property type="entry name" value="P-loop containing nucleoside triphosphate hydrolases"/>
    <property type="match status" value="1"/>
</dbReference>
<protein>
    <submittedName>
        <fullName evidence="6">Cdc6/Cdc18 family protein</fullName>
    </submittedName>
</protein>
<dbReference type="Pfam" id="PF13401">
    <property type="entry name" value="AAA_22"/>
    <property type="match status" value="1"/>
</dbReference>
<dbReference type="SMART" id="SM00382">
    <property type="entry name" value="AAA"/>
    <property type="match status" value="1"/>
</dbReference>
<sequence length="333" mass="38231">MISDARVLHPEFVPRDVVHRDREIRGLSRALEPITHNEPVETAFLFGPSGAGKTCIAQHTVERLRETVLDLTYQYVNCWEDYTRYKALYRVVEGVAPSFDMHRQSTPTDALIERLREYDGPGCVVILDEADQLEDMGVLYDLYRTRGLSMILIANREEELFAHLDERLASRLRTTARIRFDHYTEDELVAILSDRARWGFHDGAVEQEHLEEIADAAGGDARTAIGILRNAARLATQSGVDSMTAEHIGDAVPEAESEIAQKDIEKLTPDQRALYDIICEYDEIAPGDLYREYRERVEEPKSDRMVRNYLSKMQHYNLISARGENRGRTYRTR</sequence>
<keyword evidence="4" id="KW-0067">ATP-binding</keyword>
<dbReference type="PANTHER" id="PTHR10763">
    <property type="entry name" value="CELL DIVISION CONTROL PROTEIN 6-RELATED"/>
    <property type="match status" value="1"/>
</dbReference>
<organism evidence="6 7">
    <name type="scientific">Halomarina ordinaria</name>
    <dbReference type="NCBI Taxonomy" id="3033939"/>
    <lineage>
        <taxon>Archaea</taxon>
        <taxon>Methanobacteriati</taxon>
        <taxon>Methanobacteriota</taxon>
        <taxon>Stenosarchaea group</taxon>
        <taxon>Halobacteria</taxon>
        <taxon>Halobacteriales</taxon>
        <taxon>Natronomonadaceae</taxon>
        <taxon>Halomarina</taxon>
    </lineage>
</organism>
<dbReference type="InterPro" id="IPR055237">
    <property type="entry name" value="Cdc6_lid"/>
</dbReference>
<proteinExistence type="inferred from homology"/>
<dbReference type="AlphaFoldDB" id="A0ABD5UGU0"/>
<dbReference type="InterPro" id="IPR036390">
    <property type="entry name" value="WH_DNA-bd_sf"/>
</dbReference>
<keyword evidence="3" id="KW-0547">Nucleotide-binding</keyword>
<dbReference type="NCBIfam" id="TIGR02928">
    <property type="entry name" value="orc1/cdc6 family replication initiation protein"/>
    <property type="match status" value="1"/>
</dbReference>
<feature type="domain" description="AAA+ ATPase" evidence="5">
    <location>
        <begin position="39"/>
        <end position="184"/>
    </location>
</feature>
<dbReference type="InterPro" id="IPR014277">
    <property type="entry name" value="Orc1/Cdc6_arc"/>
</dbReference>
<dbReference type="RefSeq" id="WP_304450111.1">
    <property type="nucleotide sequence ID" value="NZ_JARRAH010000005.1"/>
</dbReference>
<dbReference type="CDD" id="cd18139">
    <property type="entry name" value="HLD_clamp_RarA"/>
    <property type="match status" value="1"/>
</dbReference>
<evidence type="ECO:0000256" key="1">
    <source>
        <dbReference type="ARBA" id="ARBA00006184"/>
    </source>
</evidence>
<dbReference type="Gene3D" id="3.40.50.300">
    <property type="entry name" value="P-loop containing nucleotide triphosphate hydrolases"/>
    <property type="match status" value="1"/>
</dbReference>
<comment type="caution">
    <text evidence="6">The sequence shown here is derived from an EMBL/GenBank/DDBJ whole genome shotgun (WGS) entry which is preliminary data.</text>
</comment>
<dbReference type="EMBL" id="JBHSXM010000005">
    <property type="protein sequence ID" value="MFC6838422.1"/>
    <property type="molecule type" value="Genomic_DNA"/>
</dbReference>
<evidence type="ECO:0000313" key="7">
    <source>
        <dbReference type="Proteomes" id="UP001596406"/>
    </source>
</evidence>
<dbReference type="InterPro" id="IPR027417">
    <property type="entry name" value="P-loop_NTPase"/>
</dbReference>
<dbReference type="CDD" id="cd00009">
    <property type="entry name" value="AAA"/>
    <property type="match status" value="1"/>
</dbReference>
<dbReference type="GO" id="GO:0006260">
    <property type="term" value="P:DNA replication"/>
    <property type="evidence" value="ECO:0007669"/>
    <property type="project" value="UniProtKB-KW"/>
</dbReference>
<dbReference type="Pfam" id="PF22703">
    <property type="entry name" value="Cdc6_lid"/>
    <property type="match status" value="1"/>
</dbReference>
<dbReference type="GO" id="GO:0005524">
    <property type="term" value="F:ATP binding"/>
    <property type="evidence" value="ECO:0007669"/>
    <property type="project" value="UniProtKB-KW"/>
</dbReference>
<evidence type="ECO:0000259" key="5">
    <source>
        <dbReference type="SMART" id="SM00382"/>
    </source>
</evidence>
<keyword evidence="7" id="KW-1185">Reference proteome</keyword>
<evidence type="ECO:0000256" key="3">
    <source>
        <dbReference type="ARBA" id="ARBA00022741"/>
    </source>
</evidence>
<evidence type="ECO:0000256" key="2">
    <source>
        <dbReference type="ARBA" id="ARBA00022705"/>
    </source>
</evidence>
<name>A0ABD5UGU0_9EURY</name>
<dbReference type="Gene3D" id="1.10.8.60">
    <property type="match status" value="1"/>
</dbReference>
<dbReference type="InterPro" id="IPR050311">
    <property type="entry name" value="ORC1/CDC6"/>
</dbReference>
<evidence type="ECO:0000256" key="4">
    <source>
        <dbReference type="ARBA" id="ARBA00022840"/>
    </source>
</evidence>
<evidence type="ECO:0000313" key="6">
    <source>
        <dbReference type="EMBL" id="MFC6838422.1"/>
    </source>
</evidence>
<dbReference type="PANTHER" id="PTHR10763:SF22">
    <property type="entry name" value="ORC1-TYPE DNA REPLICATION PROTEIN"/>
    <property type="match status" value="1"/>
</dbReference>
<dbReference type="InterPro" id="IPR003593">
    <property type="entry name" value="AAA+_ATPase"/>
</dbReference>
<dbReference type="InterPro" id="IPR049945">
    <property type="entry name" value="AAA_22"/>
</dbReference>
<keyword evidence="2" id="KW-0235">DNA replication</keyword>
<gene>
    <name evidence="6" type="ORF">ACFQHK_18235</name>
</gene>
<dbReference type="SUPFAM" id="SSF46785">
    <property type="entry name" value="Winged helix' DNA-binding domain"/>
    <property type="match status" value="1"/>
</dbReference>